<reference evidence="2 3" key="1">
    <citation type="journal article" date="2015" name="Nature">
        <title>rRNA introns, odd ribosomes, and small enigmatic genomes across a large radiation of phyla.</title>
        <authorList>
            <person name="Brown C.T."/>
            <person name="Hug L.A."/>
            <person name="Thomas B.C."/>
            <person name="Sharon I."/>
            <person name="Castelle C.J."/>
            <person name="Singh A."/>
            <person name="Wilkins M.J."/>
            <person name="Williams K.H."/>
            <person name="Banfield J.F."/>
        </authorList>
    </citation>
    <scope>NUCLEOTIDE SEQUENCE [LARGE SCALE GENOMIC DNA]</scope>
</reference>
<evidence type="ECO:0000313" key="3">
    <source>
        <dbReference type="Proteomes" id="UP000033944"/>
    </source>
</evidence>
<evidence type="ECO:0000256" key="1">
    <source>
        <dbReference type="SAM" id="Phobius"/>
    </source>
</evidence>
<comment type="caution">
    <text evidence="2">The sequence shown here is derived from an EMBL/GenBank/DDBJ whole genome shotgun (WGS) entry which is preliminary data.</text>
</comment>
<gene>
    <name evidence="2" type="ORF">UT10_C0026G0016</name>
</gene>
<keyword evidence="1" id="KW-0812">Transmembrane</keyword>
<evidence type="ECO:0000313" key="2">
    <source>
        <dbReference type="EMBL" id="KKQ86392.1"/>
    </source>
</evidence>
<dbReference type="Proteomes" id="UP000033944">
    <property type="component" value="Unassembled WGS sequence"/>
</dbReference>
<feature type="transmembrane region" description="Helical" evidence="1">
    <location>
        <begin position="28"/>
        <end position="61"/>
    </location>
</feature>
<protein>
    <submittedName>
        <fullName evidence="2">Uncharacterized protein</fullName>
    </submittedName>
</protein>
<name>A0A0G0L5T6_9BACT</name>
<proteinExistence type="predicted"/>
<feature type="transmembrane region" description="Helical" evidence="1">
    <location>
        <begin position="73"/>
        <end position="91"/>
    </location>
</feature>
<dbReference type="InterPro" id="IPR043993">
    <property type="entry name" value="T4SS_pilin"/>
</dbReference>
<organism evidence="2 3">
    <name type="scientific">Candidatus Woesebacteria bacterium GW2011_GWB1_38_8b</name>
    <dbReference type="NCBI Taxonomy" id="1618571"/>
    <lineage>
        <taxon>Bacteria</taxon>
        <taxon>Candidatus Woeseibacteriota</taxon>
    </lineage>
</organism>
<dbReference type="EMBL" id="LBVN01000026">
    <property type="protein sequence ID" value="KKQ86392.1"/>
    <property type="molecule type" value="Genomic_DNA"/>
</dbReference>
<sequence>MNKISFDIGTQLLGNDTFPRDPGSVGRFITAIASNAVVIAGIICVFMIIAGGFGMIAGAGGNNPQNAAKGRQAATAGVIGFLIIFAAYWIVQVVEIITGVTIF</sequence>
<dbReference type="AlphaFoldDB" id="A0A0G0L5T6"/>
<dbReference type="Pfam" id="PF18895">
    <property type="entry name" value="T4SS_pilin"/>
    <property type="match status" value="1"/>
</dbReference>
<keyword evidence="1" id="KW-1133">Transmembrane helix</keyword>
<accession>A0A0G0L5T6</accession>
<keyword evidence="1" id="KW-0472">Membrane</keyword>